<dbReference type="Proteomes" id="UP000077266">
    <property type="component" value="Unassembled WGS sequence"/>
</dbReference>
<organism evidence="2 3">
    <name type="scientific">Exidia glandulosa HHB12029</name>
    <dbReference type="NCBI Taxonomy" id="1314781"/>
    <lineage>
        <taxon>Eukaryota</taxon>
        <taxon>Fungi</taxon>
        <taxon>Dikarya</taxon>
        <taxon>Basidiomycota</taxon>
        <taxon>Agaricomycotina</taxon>
        <taxon>Agaricomycetes</taxon>
        <taxon>Auriculariales</taxon>
        <taxon>Exidiaceae</taxon>
        <taxon>Exidia</taxon>
    </lineage>
</organism>
<evidence type="ECO:0000256" key="1">
    <source>
        <dbReference type="SAM" id="MobiDB-lite"/>
    </source>
</evidence>
<name>A0A165P5N4_EXIGL</name>
<feature type="non-terminal residue" evidence="2">
    <location>
        <position position="86"/>
    </location>
</feature>
<feature type="compositionally biased region" description="Basic and acidic residues" evidence="1">
    <location>
        <begin position="55"/>
        <end position="86"/>
    </location>
</feature>
<feature type="region of interest" description="Disordered" evidence="1">
    <location>
        <begin position="15"/>
        <end position="86"/>
    </location>
</feature>
<reference evidence="2 3" key="1">
    <citation type="journal article" date="2016" name="Mol. Biol. Evol.">
        <title>Comparative Genomics of Early-Diverging Mushroom-Forming Fungi Provides Insights into the Origins of Lignocellulose Decay Capabilities.</title>
        <authorList>
            <person name="Nagy L.G."/>
            <person name="Riley R."/>
            <person name="Tritt A."/>
            <person name="Adam C."/>
            <person name="Daum C."/>
            <person name="Floudas D."/>
            <person name="Sun H."/>
            <person name="Yadav J.S."/>
            <person name="Pangilinan J."/>
            <person name="Larsson K.H."/>
            <person name="Matsuura K."/>
            <person name="Barry K."/>
            <person name="Labutti K."/>
            <person name="Kuo R."/>
            <person name="Ohm R.A."/>
            <person name="Bhattacharya S.S."/>
            <person name="Shirouzu T."/>
            <person name="Yoshinaga Y."/>
            <person name="Martin F.M."/>
            <person name="Grigoriev I.V."/>
            <person name="Hibbett D.S."/>
        </authorList>
    </citation>
    <scope>NUCLEOTIDE SEQUENCE [LARGE SCALE GENOMIC DNA]</scope>
    <source>
        <strain evidence="2 3">HHB12029</strain>
    </source>
</reference>
<feature type="compositionally biased region" description="Polar residues" evidence="1">
    <location>
        <begin position="38"/>
        <end position="54"/>
    </location>
</feature>
<protein>
    <submittedName>
        <fullName evidence="2">Uncharacterized protein</fullName>
    </submittedName>
</protein>
<dbReference type="AlphaFoldDB" id="A0A165P5N4"/>
<proteinExistence type="predicted"/>
<sequence length="86" mass="10247">MKIKCIETIYRHDLTCNTRSTDHDRKKSLPSSELSKEQTGNQKPRSRDQTQSYHQEQEQRDPEQSTDQRARRTEEQSRAETRPDQT</sequence>
<feature type="compositionally biased region" description="Basic and acidic residues" evidence="1">
    <location>
        <begin position="15"/>
        <end position="27"/>
    </location>
</feature>
<gene>
    <name evidence="2" type="ORF">EXIGLDRAFT_717256</name>
</gene>
<keyword evidence="3" id="KW-1185">Reference proteome</keyword>
<dbReference type="InParanoid" id="A0A165P5N4"/>
<evidence type="ECO:0000313" key="2">
    <source>
        <dbReference type="EMBL" id="KZW01685.1"/>
    </source>
</evidence>
<accession>A0A165P5N4</accession>
<dbReference type="EMBL" id="KV425892">
    <property type="protein sequence ID" value="KZW01685.1"/>
    <property type="molecule type" value="Genomic_DNA"/>
</dbReference>
<evidence type="ECO:0000313" key="3">
    <source>
        <dbReference type="Proteomes" id="UP000077266"/>
    </source>
</evidence>